<proteinExistence type="predicted"/>
<sequence length="320" mass="34441">MYSIHLCALLFTSFACSAFAANYQLSDNHVGSDFLSSFVHEAIADPTHGRVTYVDQATAIAQNLTFASGDTLIMRADSTTRLAPSDAGRKSVRIRSVKTYTTHVTVFDIRHMPQGCGTWPAAWEIGDDWPNLVENPTYYRLEGVNDQSPNAMTLHTSANCNMPASRDETGTPTGNNCDVNTSGNTGCGVQAPTADSYGPAFNAIGGGWYAMERTTTFIKVWFWGRNSGNVPSDVRNGGGSVNTDAWGTPTAFFPNSQCDINSHFGPNEIVINLTFCGDWAGQSGVFNGAGCPGDCTTFVDENPSAFVNAFWNIAAVRVYT</sequence>
<feature type="signal peptide" evidence="1">
    <location>
        <begin position="1"/>
        <end position="20"/>
    </location>
</feature>
<keyword evidence="3" id="KW-1185">Reference proteome</keyword>
<evidence type="ECO:0000313" key="2">
    <source>
        <dbReference type="EMBL" id="CAL1706208.1"/>
    </source>
</evidence>
<name>A0ABP1DGS7_9APHY</name>
<gene>
    <name evidence="2" type="ORF">GFSPODELE1_LOCUS5758</name>
</gene>
<dbReference type="Proteomes" id="UP001497453">
    <property type="component" value="Chromosome 4"/>
</dbReference>
<keyword evidence="1" id="KW-0732">Signal</keyword>
<evidence type="ECO:0000313" key="3">
    <source>
        <dbReference type="Proteomes" id="UP001497453"/>
    </source>
</evidence>
<dbReference type="EMBL" id="OZ037947">
    <property type="protein sequence ID" value="CAL1706208.1"/>
    <property type="molecule type" value="Genomic_DNA"/>
</dbReference>
<dbReference type="SUPFAM" id="SSF49899">
    <property type="entry name" value="Concanavalin A-like lectins/glucanases"/>
    <property type="match status" value="1"/>
</dbReference>
<reference evidence="3" key="1">
    <citation type="submission" date="2024-04" db="EMBL/GenBank/DDBJ databases">
        <authorList>
            <person name="Shaw F."/>
            <person name="Minotto A."/>
        </authorList>
    </citation>
    <scope>NUCLEOTIDE SEQUENCE [LARGE SCALE GENOMIC DNA]</scope>
</reference>
<dbReference type="PANTHER" id="PTHR10963">
    <property type="entry name" value="GLYCOSYL HYDROLASE-RELATED"/>
    <property type="match status" value="1"/>
</dbReference>
<dbReference type="CDD" id="cd02181">
    <property type="entry name" value="GH16_fungal_Lam16A_glucanase"/>
    <property type="match status" value="1"/>
</dbReference>
<accession>A0ABP1DGS7</accession>
<dbReference type="InterPro" id="IPR050546">
    <property type="entry name" value="Glycosyl_Hydrlase_16"/>
</dbReference>
<evidence type="ECO:0000256" key="1">
    <source>
        <dbReference type="SAM" id="SignalP"/>
    </source>
</evidence>
<organism evidence="2 3">
    <name type="scientific">Somion occarium</name>
    <dbReference type="NCBI Taxonomy" id="3059160"/>
    <lineage>
        <taxon>Eukaryota</taxon>
        <taxon>Fungi</taxon>
        <taxon>Dikarya</taxon>
        <taxon>Basidiomycota</taxon>
        <taxon>Agaricomycotina</taxon>
        <taxon>Agaricomycetes</taxon>
        <taxon>Polyporales</taxon>
        <taxon>Cerrenaceae</taxon>
        <taxon>Somion</taxon>
    </lineage>
</organism>
<dbReference type="InterPro" id="IPR013320">
    <property type="entry name" value="ConA-like_dom_sf"/>
</dbReference>
<feature type="chain" id="PRO_5046846675" evidence="1">
    <location>
        <begin position="21"/>
        <end position="320"/>
    </location>
</feature>
<protein>
    <submittedName>
        <fullName evidence="2">Uncharacterized protein</fullName>
    </submittedName>
</protein>
<dbReference type="Gene3D" id="2.60.120.200">
    <property type="match status" value="1"/>
</dbReference>
<dbReference type="PANTHER" id="PTHR10963:SF24">
    <property type="entry name" value="GLYCOSIDASE C21B10.07-RELATED"/>
    <property type="match status" value="1"/>
</dbReference>
<dbReference type="Pfam" id="PF26113">
    <property type="entry name" value="GH16_XgeA"/>
    <property type="match status" value="1"/>
</dbReference>